<evidence type="ECO:0000256" key="1">
    <source>
        <dbReference type="ARBA" id="ARBA00004123"/>
    </source>
</evidence>
<evidence type="ECO:0000313" key="10">
    <source>
        <dbReference type="Proteomes" id="UP000053317"/>
    </source>
</evidence>
<dbReference type="FunFam" id="3.40.50.12650:FF:000007">
    <property type="entry name" value="DNA cross-link repair 1A protein, variant"/>
    <property type="match status" value="1"/>
</dbReference>
<feature type="domain" description="Metallo-beta-lactamase" evidence="8">
    <location>
        <begin position="484"/>
        <end position="603"/>
    </location>
</feature>
<dbReference type="GO" id="GO:0003684">
    <property type="term" value="F:damaged DNA binding"/>
    <property type="evidence" value="ECO:0007669"/>
    <property type="project" value="TreeGrafter"/>
</dbReference>
<dbReference type="GO" id="GO:0036297">
    <property type="term" value="P:interstrand cross-link repair"/>
    <property type="evidence" value="ECO:0007669"/>
    <property type="project" value="TreeGrafter"/>
</dbReference>
<keyword evidence="5" id="KW-0539">Nucleus</keyword>
<dbReference type="PANTHER" id="PTHR23240:SF6">
    <property type="entry name" value="DNA CROSS-LINK REPAIR 1A PROTEIN"/>
    <property type="match status" value="1"/>
</dbReference>
<accession>A0A0G2HD83</accession>
<evidence type="ECO:0000256" key="4">
    <source>
        <dbReference type="ARBA" id="ARBA00023204"/>
    </source>
</evidence>
<feature type="domain" description="DNA repair metallo-beta-lactamase" evidence="7">
    <location>
        <begin position="749"/>
        <end position="877"/>
    </location>
</feature>
<feature type="compositionally biased region" description="Polar residues" evidence="6">
    <location>
        <begin position="1"/>
        <end position="16"/>
    </location>
</feature>
<protein>
    <submittedName>
        <fullName evidence="9">Putative dna repair protein pso2</fullName>
    </submittedName>
</protein>
<dbReference type="Gene3D" id="3.60.15.10">
    <property type="entry name" value="Ribonuclease Z/Hydroxyacylglutathione hydrolase-like"/>
    <property type="match status" value="1"/>
</dbReference>
<dbReference type="FunFam" id="3.60.15.10:FF:000038">
    <property type="entry name" value="DNA cross-link repair protein pso2/snm1"/>
    <property type="match status" value="1"/>
</dbReference>
<evidence type="ECO:0000256" key="5">
    <source>
        <dbReference type="ARBA" id="ARBA00023242"/>
    </source>
</evidence>
<reference evidence="9 10" key="1">
    <citation type="submission" date="2015-05" db="EMBL/GenBank/DDBJ databases">
        <title>Distinctive expansion of gene families associated with plant cell wall degradation and secondary metabolism in the genomes of grapevine trunk pathogens.</title>
        <authorList>
            <person name="Lawrence D.P."/>
            <person name="Travadon R."/>
            <person name="Rolshausen P.E."/>
            <person name="Baumgartner K."/>
        </authorList>
    </citation>
    <scope>NUCLEOTIDE SEQUENCE [LARGE SCALE GENOMIC DNA]</scope>
    <source>
        <strain evidence="9">UCRPC4</strain>
    </source>
</reference>
<comment type="similarity">
    <text evidence="2">Belongs to the DNA repair metallo-beta-lactamase (DRMBL) family.</text>
</comment>
<dbReference type="Proteomes" id="UP000053317">
    <property type="component" value="Unassembled WGS sequence"/>
</dbReference>
<reference evidence="9 10" key="2">
    <citation type="submission" date="2015-05" db="EMBL/GenBank/DDBJ databases">
        <authorList>
            <person name="Morales-Cruz A."/>
            <person name="Amrine K.C."/>
            <person name="Cantu D."/>
        </authorList>
    </citation>
    <scope>NUCLEOTIDE SEQUENCE [LARGE SCALE GENOMIC DNA]</scope>
    <source>
        <strain evidence="9">UCRPC4</strain>
    </source>
</reference>
<sequence>MSNTSPYFNGSSTPARSSKGFLVGKKKPFSAGNSKAKPNASILNFFQKPGPGAPAQVQNGAEMFFRDRRGNSEPTDDISPRERSLSPAGLFLDGGVNLGIQDPLSDGDTPVKRRKLNHLGKLENSPGDYASTSHPKRIRSDIDEVSTEKLLETARTPSENTSRDGSTKPKKRLGGFIDESDSEDEAEVHLNHILHEIEEPVPGYQESMECEKIPDIKDGITGCMGVHSVPSPAVNDSPANSMFSEVNPNDPVPGPPTLKRESTNVFDPGDFDEDFDEDEFFEEGEEYLERRWAQEQQQLELDMMAEEDDMQTTKFSRALPDLQPDQTDNRAMSPPASETTCPICGGSLTGASETEASQHVNSCLDGKPTPLPNVNMSEPGIAETQPHSSRKENVSVPPSRRFQRAAIARPAQETPFFFAQESKSHSAFSKIMSGHAEDAAWAVAAANEVRSRGRPAWERTCPFYKILPGFFICVDGFRYGAVEGCNAYFLSHFHSDHYIGLTASWRHGPVYCSKVTANLVKQQLKVDPKFVRPLEWEETVEVPDTNGVFVTMIPANHCPGSSLFLFEKIIGKGAKPRKQRVLHCGDFRACPAHVNHPLLRPDVLDSISGKTKQQTIDVCYLDTTYLTPKYSFPSQEDVINSCAQMCVSLGKEMVDIGDAWEQVKRERAGIGMVKFLEKEPKTKSEDVKIKAEPSDDVLDDKKTRGRLLVVIGTYSIGKERICLGIARALKSKIYAPPSKQRICLALEDPELASLLTSDPLEAQIHMQMLMEIRAETLADYLQTFKPHFTRIVGFRPTGWNYRPPTSRFTENPAVATVLNSDGWKSRFTMKDLVPQRGSTRESNCFGVPYSEHSSFRELTMFCCALRIGKVIPTVNVGSKKSRERMKMWVEKWEVEKKKNGLFKVLEGANSW</sequence>
<dbReference type="InterPro" id="IPR011084">
    <property type="entry name" value="DRMBL"/>
</dbReference>
<dbReference type="Pfam" id="PF07522">
    <property type="entry name" value="DRMBL"/>
    <property type="match status" value="1"/>
</dbReference>
<proteinExistence type="inferred from homology"/>
<keyword evidence="4" id="KW-0234">DNA repair</keyword>
<dbReference type="GO" id="GO:0006303">
    <property type="term" value="P:double-strand break repair via nonhomologous end joining"/>
    <property type="evidence" value="ECO:0007669"/>
    <property type="project" value="TreeGrafter"/>
</dbReference>
<evidence type="ECO:0000256" key="3">
    <source>
        <dbReference type="ARBA" id="ARBA00022763"/>
    </source>
</evidence>
<keyword evidence="10" id="KW-1185">Reference proteome</keyword>
<dbReference type="Gene3D" id="3.40.50.12650">
    <property type="match status" value="1"/>
</dbReference>
<feature type="region of interest" description="Disordered" evidence="6">
    <location>
        <begin position="356"/>
        <end position="399"/>
    </location>
</feature>
<dbReference type="EMBL" id="LCWF01000035">
    <property type="protein sequence ID" value="KKY26485.1"/>
    <property type="molecule type" value="Genomic_DNA"/>
</dbReference>
<dbReference type="SUPFAM" id="SSF56281">
    <property type="entry name" value="Metallo-hydrolase/oxidoreductase"/>
    <property type="match status" value="1"/>
</dbReference>
<feature type="region of interest" description="Disordered" evidence="6">
    <location>
        <begin position="1"/>
        <end position="90"/>
    </location>
</feature>
<comment type="caution">
    <text evidence="9">The sequence shown here is derived from an EMBL/GenBank/DDBJ whole genome shotgun (WGS) entry which is preliminary data.</text>
</comment>
<evidence type="ECO:0000256" key="2">
    <source>
        <dbReference type="ARBA" id="ARBA00010304"/>
    </source>
</evidence>
<comment type="subcellular location">
    <subcellularLocation>
        <location evidence="1">Nucleus</location>
    </subcellularLocation>
</comment>
<feature type="region of interest" description="Disordered" evidence="6">
    <location>
        <begin position="117"/>
        <end position="177"/>
    </location>
</feature>
<dbReference type="GO" id="GO:0035312">
    <property type="term" value="F:5'-3' DNA exonuclease activity"/>
    <property type="evidence" value="ECO:0007669"/>
    <property type="project" value="TreeGrafter"/>
</dbReference>
<dbReference type="CDD" id="cd16273">
    <property type="entry name" value="SNM1A-1C-like_MBL-fold"/>
    <property type="match status" value="1"/>
</dbReference>
<feature type="region of interest" description="Disordered" evidence="6">
    <location>
        <begin position="320"/>
        <end position="344"/>
    </location>
</feature>
<dbReference type="AlphaFoldDB" id="A0A0G2HD83"/>
<dbReference type="OrthoDB" id="262529at2759"/>
<keyword evidence="3" id="KW-0227">DNA damage</keyword>
<evidence type="ECO:0000259" key="8">
    <source>
        <dbReference type="Pfam" id="PF12706"/>
    </source>
</evidence>
<feature type="compositionally biased region" description="Polar residues" evidence="6">
    <location>
        <begin position="324"/>
        <end position="340"/>
    </location>
</feature>
<dbReference type="PANTHER" id="PTHR23240">
    <property type="entry name" value="DNA CROSS-LINK REPAIR PROTEIN PSO2/SNM1-RELATED"/>
    <property type="match status" value="1"/>
</dbReference>
<organism evidence="9 10">
    <name type="scientific">Phaeomoniella chlamydospora</name>
    <name type="common">Phaeoacremonium chlamydosporum</name>
    <dbReference type="NCBI Taxonomy" id="158046"/>
    <lineage>
        <taxon>Eukaryota</taxon>
        <taxon>Fungi</taxon>
        <taxon>Dikarya</taxon>
        <taxon>Ascomycota</taxon>
        <taxon>Pezizomycotina</taxon>
        <taxon>Eurotiomycetes</taxon>
        <taxon>Chaetothyriomycetidae</taxon>
        <taxon>Phaeomoniellales</taxon>
        <taxon>Phaeomoniellaceae</taxon>
        <taxon>Phaeomoniella</taxon>
    </lineage>
</organism>
<name>A0A0G2HD83_PHACM</name>
<dbReference type="InterPro" id="IPR036866">
    <property type="entry name" value="RibonucZ/Hydroxyglut_hydro"/>
</dbReference>
<dbReference type="GO" id="GO:0005634">
    <property type="term" value="C:nucleus"/>
    <property type="evidence" value="ECO:0007669"/>
    <property type="project" value="UniProtKB-SubCell"/>
</dbReference>
<dbReference type="InterPro" id="IPR001279">
    <property type="entry name" value="Metallo-B-lactamas"/>
</dbReference>
<evidence type="ECO:0000259" key="7">
    <source>
        <dbReference type="Pfam" id="PF07522"/>
    </source>
</evidence>
<gene>
    <name evidence="9" type="ORF">UCRPC4_g01504</name>
</gene>
<dbReference type="Pfam" id="PF12706">
    <property type="entry name" value="Lactamase_B_2"/>
    <property type="match status" value="1"/>
</dbReference>
<evidence type="ECO:0000256" key="6">
    <source>
        <dbReference type="SAM" id="MobiDB-lite"/>
    </source>
</evidence>
<evidence type="ECO:0000313" key="9">
    <source>
        <dbReference type="EMBL" id="KKY26485.1"/>
    </source>
</evidence>
<feature type="compositionally biased region" description="Basic and acidic residues" evidence="6">
    <location>
        <begin position="138"/>
        <end position="152"/>
    </location>
</feature>